<proteinExistence type="predicted"/>
<protein>
    <submittedName>
        <fullName evidence="1">Uncharacterized protein</fullName>
    </submittedName>
</protein>
<gene>
    <name evidence="1" type="ORF">LTRI10_LOCUS14897</name>
</gene>
<name>A0AAV2DII2_9ROSI</name>
<dbReference type="EMBL" id="OZ034815">
    <property type="protein sequence ID" value="CAL1372934.1"/>
    <property type="molecule type" value="Genomic_DNA"/>
</dbReference>
<evidence type="ECO:0000313" key="1">
    <source>
        <dbReference type="EMBL" id="CAL1372934.1"/>
    </source>
</evidence>
<dbReference type="AlphaFoldDB" id="A0AAV2DII2"/>
<organism evidence="1 2">
    <name type="scientific">Linum trigynum</name>
    <dbReference type="NCBI Taxonomy" id="586398"/>
    <lineage>
        <taxon>Eukaryota</taxon>
        <taxon>Viridiplantae</taxon>
        <taxon>Streptophyta</taxon>
        <taxon>Embryophyta</taxon>
        <taxon>Tracheophyta</taxon>
        <taxon>Spermatophyta</taxon>
        <taxon>Magnoliopsida</taxon>
        <taxon>eudicotyledons</taxon>
        <taxon>Gunneridae</taxon>
        <taxon>Pentapetalae</taxon>
        <taxon>rosids</taxon>
        <taxon>fabids</taxon>
        <taxon>Malpighiales</taxon>
        <taxon>Linaceae</taxon>
        <taxon>Linum</taxon>
    </lineage>
</organism>
<evidence type="ECO:0000313" key="2">
    <source>
        <dbReference type="Proteomes" id="UP001497516"/>
    </source>
</evidence>
<keyword evidence="2" id="KW-1185">Reference proteome</keyword>
<dbReference type="Proteomes" id="UP001497516">
    <property type="component" value="Chromosome 2"/>
</dbReference>
<accession>A0AAV2DII2</accession>
<sequence length="227" mass="25610">MSLSFRYWINPNYPSVSTEDPTPDCSVSSKSRSKASRIRNCLKKVRQLVSTRSSFVASLFGRGKETKFVTPAVSTGETQGFTFDFVPAAETYDYDVVGLDSSSDSSSAADEDSTTLSLPLASLFFFEDVNSAPAVETPAKKMKAVEQEDCKTERRVWENASVEEETEFFEYYINKVYKEPEAIMAGFPDGRLAEWNRLLAGAKKIGEIQTRRRDCRYGWTTDTFFLF</sequence>
<reference evidence="1 2" key="1">
    <citation type="submission" date="2024-04" db="EMBL/GenBank/DDBJ databases">
        <authorList>
            <person name="Fracassetti M."/>
        </authorList>
    </citation>
    <scope>NUCLEOTIDE SEQUENCE [LARGE SCALE GENOMIC DNA]</scope>
</reference>